<sequence length="267" mass="30230">MRYTQLNFIRLLATTLLMAICCLHLSAQAQASDEVFTQQRIVPAPEFSPKRLELIGKEEAARHPGLLVVWFFVSKEEASLFWKDTVTMRRVFSDWVTMYDAATARDWSIGRYISFRGASVLQVRDKFGGVYRKSVSGDEILNVEEDGVFADIVHITRSAPTSTDPVPDLFLYARIHGPLDQAAANAIWRRFRGLNVRLISIVLRSDPWFAYNWGIPVFYPFDTSHRIPTEPEAANTRSVHCQGAPNAKTPFCMQMIGERMGGALLNK</sequence>
<organism evidence="2 3">
    <name type="scientific">Paludibaculum fermentans</name>
    <dbReference type="NCBI Taxonomy" id="1473598"/>
    <lineage>
        <taxon>Bacteria</taxon>
        <taxon>Pseudomonadati</taxon>
        <taxon>Acidobacteriota</taxon>
        <taxon>Terriglobia</taxon>
        <taxon>Bryobacterales</taxon>
        <taxon>Bryobacteraceae</taxon>
        <taxon>Paludibaculum</taxon>
    </lineage>
</organism>
<gene>
    <name evidence="2" type="ORF">IRI77_34900</name>
</gene>
<name>A0A7S7NRB2_PALFE</name>
<protein>
    <submittedName>
        <fullName evidence="2">Uncharacterized protein</fullName>
    </submittedName>
</protein>
<keyword evidence="3" id="KW-1185">Reference proteome</keyword>
<evidence type="ECO:0000313" key="2">
    <source>
        <dbReference type="EMBL" id="QOY87869.1"/>
    </source>
</evidence>
<keyword evidence="1" id="KW-0732">Signal</keyword>
<dbReference type="RefSeq" id="WP_194449536.1">
    <property type="nucleotide sequence ID" value="NZ_CP063849.1"/>
</dbReference>
<dbReference type="Proteomes" id="UP000593892">
    <property type="component" value="Chromosome"/>
</dbReference>
<dbReference type="KEGG" id="pfer:IRI77_34900"/>
<dbReference type="AlphaFoldDB" id="A0A7S7NRB2"/>
<feature type="chain" id="PRO_5032338457" evidence="1">
    <location>
        <begin position="32"/>
        <end position="267"/>
    </location>
</feature>
<dbReference type="EMBL" id="CP063849">
    <property type="protein sequence ID" value="QOY87869.1"/>
    <property type="molecule type" value="Genomic_DNA"/>
</dbReference>
<accession>A0A7S7NRB2</accession>
<evidence type="ECO:0000313" key="3">
    <source>
        <dbReference type="Proteomes" id="UP000593892"/>
    </source>
</evidence>
<proteinExistence type="predicted"/>
<reference evidence="2 3" key="1">
    <citation type="submission" date="2020-10" db="EMBL/GenBank/DDBJ databases">
        <title>Complete genome sequence of Paludibaculum fermentans P105T, a facultatively anaerobic acidobacterium capable of dissimilatory Fe(III) reduction.</title>
        <authorList>
            <person name="Dedysh S.N."/>
            <person name="Beletsky A.V."/>
            <person name="Kulichevskaya I.S."/>
            <person name="Mardanov A.V."/>
            <person name="Ravin N.V."/>
        </authorList>
    </citation>
    <scope>NUCLEOTIDE SEQUENCE [LARGE SCALE GENOMIC DNA]</scope>
    <source>
        <strain evidence="2 3">P105</strain>
    </source>
</reference>
<feature type="signal peptide" evidence="1">
    <location>
        <begin position="1"/>
        <end position="31"/>
    </location>
</feature>
<evidence type="ECO:0000256" key="1">
    <source>
        <dbReference type="SAM" id="SignalP"/>
    </source>
</evidence>